<dbReference type="Pfam" id="PF00472">
    <property type="entry name" value="RF-1"/>
    <property type="match status" value="1"/>
</dbReference>
<dbReference type="Gene3D" id="3.30.160.20">
    <property type="match status" value="1"/>
</dbReference>
<feature type="domain" description="Prokaryotic-type class I peptide chain release factors" evidence="2">
    <location>
        <begin position="36"/>
        <end position="52"/>
    </location>
</feature>
<sequence length="154" mass="17888">MVRSLRFEVFKKMVIKLNQRINSGVFEKEFQFKTSRSSGPGGQNVNKVETKVELLFPVNSSEVLTEEEKEILYKKAANKIDQEGILHLTAQDKRSQIQNKDLVIRKFYDLLRKSFVKKKVRKATKPSKAAVEKRLKAKKIKAEKKSGRGWNKDY</sequence>
<dbReference type="PANTHER" id="PTHR47814">
    <property type="entry name" value="PEPTIDYL-TRNA HYDROLASE ARFB"/>
    <property type="match status" value="1"/>
</dbReference>
<dbReference type="InterPro" id="IPR000352">
    <property type="entry name" value="Pep_chain_release_fac_I"/>
</dbReference>
<dbReference type="NCBIfam" id="NF006718">
    <property type="entry name" value="PRK09256.1"/>
    <property type="match status" value="1"/>
</dbReference>
<dbReference type="GO" id="GO:0003747">
    <property type="term" value="F:translation release factor activity"/>
    <property type="evidence" value="ECO:0007669"/>
    <property type="project" value="InterPro"/>
</dbReference>
<dbReference type="GO" id="GO:0043022">
    <property type="term" value="F:ribosome binding"/>
    <property type="evidence" value="ECO:0007669"/>
    <property type="project" value="TreeGrafter"/>
</dbReference>
<dbReference type="PROSITE" id="PS00745">
    <property type="entry name" value="RF_PROK_I"/>
    <property type="match status" value="1"/>
</dbReference>
<reference evidence="3 4" key="1">
    <citation type="submission" date="2015-09" db="EMBL/GenBank/DDBJ databases">
        <title>Identification and resolution of microdiversity through metagenomic sequencing of parallel consortia.</title>
        <authorList>
            <person name="Nelson W.C."/>
            <person name="Romine M.F."/>
            <person name="Lindemann S.R."/>
        </authorList>
    </citation>
    <scope>NUCLEOTIDE SEQUENCE [LARGE SCALE GENOMIC DNA]</scope>
    <source>
        <strain evidence="3">HL-49</strain>
    </source>
</reference>
<evidence type="ECO:0000313" key="4">
    <source>
        <dbReference type="Proteomes" id="UP000050421"/>
    </source>
</evidence>
<dbReference type="GO" id="GO:0004045">
    <property type="term" value="F:peptidyl-tRNA hydrolase activity"/>
    <property type="evidence" value="ECO:0007669"/>
    <property type="project" value="TreeGrafter"/>
</dbReference>
<gene>
    <name evidence="3" type="primary">yaeJ</name>
    <name evidence="3" type="ORF">HLUCCX10_15735</name>
</gene>
<organism evidence="3 4">
    <name type="scientific">Algoriphagus marincola HL-49</name>
    <dbReference type="NCBI Taxonomy" id="1305737"/>
    <lineage>
        <taxon>Bacteria</taxon>
        <taxon>Pseudomonadati</taxon>
        <taxon>Bacteroidota</taxon>
        <taxon>Cytophagia</taxon>
        <taxon>Cytophagales</taxon>
        <taxon>Cyclobacteriaceae</taxon>
        <taxon>Algoriphagus</taxon>
    </lineage>
</organism>
<feature type="compositionally biased region" description="Basic and acidic residues" evidence="1">
    <location>
        <begin position="143"/>
        <end position="154"/>
    </location>
</feature>
<dbReference type="EMBL" id="LJXT01000130">
    <property type="protein sequence ID" value="KPQ10490.1"/>
    <property type="molecule type" value="Genomic_DNA"/>
</dbReference>
<feature type="region of interest" description="Disordered" evidence="1">
    <location>
        <begin position="127"/>
        <end position="154"/>
    </location>
</feature>
<protein>
    <submittedName>
        <fullName evidence="3">Ribosome-associated protein</fullName>
    </submittedName>
</protein>
<evidence type="ECO:0000313" key="3">
    <source>
        <dbReference type="EMBL" id="KPQ10490.1"/>
    </source>
</evidence>
<dbReference type="STRING" id="1305737.GCA_000526355_00647"/>
<comment type="caution">
    <text evidence="3">The sequence shown here is derived from an EMBL/GenBank/DDBJ whole genome shotgun (WGS) entry which is preliminary data.</text>
</comment>
<evidence type="ECO:0000259" key="2">
    <source>
        <dbReference type="PROSITE" id="PS00745"/>
    </source>
</evidence>
<name>A0A0N8KE67_9BACT</name>
<dbReference type="eggNOG" id="COG0216">
    <property type="taxonomic scope" value="Bacteria"/>
</dbReference>
<dbReference type="SUPFAM" id="SSF110916">
    <property type="entry name" value="Peptidyl-tRNA hydrolase domain-like"/>
    <property type="match status" value="1"/>
</dbReference>
<dbReference type="PATRIC" id="fig|1305737.6.peg.120"/>
<dbReference type="PANTHER" id="PTHR47814:SF1">
    <property type="entry name" value="PEPTIDYL-TRNA HYDROLASE ARFB"/>
    <property type="match status" value="1"/>
</dbReference>
<evidence type="ECO:0000256" key="1">
    <source>
        <dbReference type="SAM" id="MobiDB-lite"/>
    </source>
</evidence>
<dbReference type="GO" id="GO:0072344">
    <property type="term" value="P:rescue of stalled ribosome"/>
    <property type="evidence" value="ECO:0007669"/>
    <property type="project" value="TreeGrafter"/>
</dbReference>
<accession>A0A0N8KE67</accession>
<dbReference type="AlphaFoldDB" id="A0A0N8KE67"/>
<dbReference type="Proteomes" id="UP000050421">
    <property type="component" value="Unassembled WGS sequence"/>
</dbReference>
<proteinExistence type="predicted"/>